<evidence type="ECO:0000259" key="2">
    <source>
        <dbReference type="Pfam" id="PF07716"/>
    </source>
</evidence>
<evidence type="ECO:0000313" key="3">
    <source>
        <dbReference type="EMBL" id="KAL1226769.1"/>
    </source>
</evidence>
<feature type="region of interest" description="Disordered" evidence="1">
    <location>
        <begin position="217"/>
        <end position="280"/>
    </location>
</feature>
<feature type="compositionally biased region" description="Basic and acidic residues" evidence="1">
    <location>
        <begin position="250"/>
        <end position="280"/>
    </location>
</feature>
<gene>
    <name evidence="3" type="ORF">TSPI_05616</name>
</gene>
<dbReference type="Gene3D" id="1.20.5.170">
    <property type="match status" value="1"/>
</dbReference>
<name>A0ABR3K125_TRISP</name>
<dbReference type="Proteomes" id="UP001558632">
    <property type="component" value="Unassembled WGS sequence"/>
</dbReference>
<feature type="compositionally biased region" description="Low complexity" evidence="1">
    <location>
        <begin position="230"/>
        <end position="249"/>
    </location>
</feature>
<dbReference type="InterPro" id="IPR004827">
    <property type="entry name" value="bZIP"/>
</dbReference>
<dbReference type="Pfam" id="PF07716">
    <property type="entry name" value="bZIP_2"/>
    <property type="match status" value="1"/>
</dbReference>
<evidence type="ECO:0000313" key="4">
    <source>
        <dbReference type="Proteomes" id="UP001558632"/>
    </source>
</evidence>
<feature type="compositionally biased region" description="Low complexity" evidence="1">
    <location>
        <begin position="168"/>
        <end position="180"/>
    </location>
</feature>
<organism evidence="3 4">
    <name type="scientific">Trichinella spiralis</name>
    <name type="common">Trichina worm</name>
    <dbReference type="NCBI Taxonomy" id="6334"/>
    <lineage>
        <taxon>Eukaryota</taxon>
        <taxon>Metazoa</taxon>
        <taxon>Ecdysozoa</taxon>
        <taxon>Nematoda</taxon>
        <taxon>Enoplea</taxon>
        <taxon>Dorylaimia</taxon>
        <taxon>Trichinellida</taxon>
        <taxon>Trichinellidae</taxon>
        <taxon>Trichinella</taxon>
    </lineage>
</organism>
<dbReference type="EMBL" id="JBEUSY010000558">
    <property type="protein sequence ID" value="KAL1226769.1"/>
    <property type="molecule type" value="Genomic_DNA"/>
</dbReference>
<protein>
    <submittedName>
        <fullName evidence="3">Hepatic leukemia factor</fullName>
    </submittedName>
</protein>
<keyword evidence="4" id="KW-1185">Reference proteome</keyword>
<comment type="caution">
    <text evidence="3">The sequence shown here is derived from an EMBL/GenBank/DDBJ whole genome shotgun (WGS) entry which is preliminary data.</text>
</comment>
<feature type="domain" description="BZIP" evidence="2">
    <location>
        <begin position="252"/>
        <end position="284"/>
    </location>
</feature>
<dbReference type="InterPro" id="IPR046347">
    <property type="entry name" value="bZIP_sf"/>
</dbReference>
<accession>A0ABR3K125</accession>
<dbReference type="CDD" id="cd14695">
    <property type="entry name" value="bZIP_HLF"/>
    <property type="match status" value="1"/>
</dbReference>
<evidence type="ECO:0000256" key="1">
    <source>
        <dbReference type="SAM" id="MobiDB-lite"/>
    </source>
</evidence>
<sequence length="292" mass="33025">MLEEVKFRNNACRLAWAGSGDITAERNPAARCHIVQASARAAASSRRSQLLPRANQIDRPVVIKWGFGLIDSRGCCREENLKKKHGRRGGCVEFSTKKADEEDSIEVKCENTSSFSGSPTPITTPLALFRPFGFLLNAAEEQRQNSASSLPASSQQQQDAAHHHHQQQQHQHQQHQLQQLQQQLINSSILASAFAGEPQHHAMMLAGTSFLAMSALQRRRRADAKRNQHDQQQTLTRKQQKSSSSSSSDSTKDEAYWERRRRNNEAAKRSRDARRAKEEEIALRQRCLNRKI</sequence>
<feature type="compositionally biased region" description="Low complexity" evidence="1">
    <location>
        <begin position="144"/>
        <end position="159"/>
    </location>
</feature>
<dbReference type="SUPFAM" id="SSF57959">
    <property type="entry name" value="Leucine zipper domain"/>
    <property type="match status" value="1"/>
</dbReference>
<proteinExistence type="predicted"/>
<reference evidence="3 4" key="1">
    <citation type="submission" date="2024-07" db="EMBL/GenBank/DDBJ databases">
        <title>Enhanced genomic and transcriptomic resources for Trichinella pseudospiralis and T. spiralis underpin the discovery of pronounced molecular differences between stages and species.</title>
        <authorList>
            <person name="Pasi K.K."/>
            <person name="La Rosa G."/>
            <person name="Gomez-Morales M.A."/>
            <person name="Tosini F."/>
            <person name="Sumanam S."/>
            <person name="Young N.D."/>
            <person name="Chang B.C."/>
            <person name="Robin G.B."/>
        </authorList>
    </citation>
    <scope>NUCLEOTIDE SEQUENCE [LARGE SCALE GENOMIC DNA]</scope>
    <source>
        <strain evidence="3">ISS534</strain>
    </source>
</reference>
<feature type="region of interest" description="Disordered" evidence="1">
    <location>
        <begin position="141"/>
        <end position="180"/>
    </location>
</feature>